<comment type="pathway">
    <text evidence="2 11">Amino-acid biosynthesis; L-tryptophan biosynthesis; L-tryptophan from chorismate: step 5/5.</text>
</comment>
<feature type="modified residue" description="N6-(pyridoxal phosphate)lysine" evidence="11">
    <location>
        <position position="91"/>
    </location>
</feature>
<evidence type="ECO:0000256" key="10">
    <source>
        <dbReference type="ARBA" id="ARBA00049047"/>
    </source>
</evidence>
<evidence type="ECO:0000313" key="14">
    <source>
        <dbReference type="Proteomes" id="UP000051682"/>
    </source>
</evidence>
<comment type="subunit">
    <text evidence="4 11">Tetramer of two alpha and two beta chains.</text>
</comment>
<evidence type="ECO:0000313" key="13">
    <source>
        <dbReference type="EMBL" id="KQK25167.1"/>
    </source>
</evidence>
<dbReference type="RefSeq" id="WP_056015684.1">
    <property type="nucleotide sequence ID" value="NZ_LLYZ01000007.1"/>
</dbReference>
<dbReference type="Proteomes" id="UP000051682">
    <property type="component" value="Unassembled WGS sequence"/>
</dbReference>
<dbReference type="FunFam" id="3.40.50.1100:FF:000004">
    <property type="entry name" value="Tryptophan synthase beta chain"/>
    <property type="match status" value="1"/>
</dbReference>
<keyword evidence="8 11" id="KW-0057">Aromatic amino acid biosynthesis</keyword>
<dbReference type="InterPro" id="IPR023026">
    <property type="entry name" value="Trp_synth_beta/beta-like"/>
</dbReference>
<comment type="cofactor">
    <cofactor evidence="1 11">
        <name>pyridoxal 5'-phosphate</name>
        <dbReference type="ChEBI" id="CHEBI:597326"/>
    </cofactor>
</comment>
<dbReference type="SUPFAM" id="SSF53686">
    <property type="entry name" value="Tryptophan synthase beta subunit-like PLP-dependent enzymes"/>
    <property type="match status" value="1"/>
</dbReference>
<gene>
    <name evidence="11" type="primary">trpB</name>
    <name evidence="13" type="ORF">AR438_12730</name>
</gene>
<evidence type="ECO:0000259" key="12">
    <source>
        <dbReference type="Pfam" id="PF00291"/>
    </source>
</evidence>
<dbReference type="HAMAP" id="MF_00133">
    <property type="entry name" value="Trp_synth_beta"/>
    <property type="match status" value="1"/>
</dbReference>
<accession>A0A0Q3HR15</accession>
<dbReference type="CDD" id="cd06446">
    <property type="entry name" value="Trp-synth_B"/>
    <property type="match status" value="1"/>
</dbReference>
<comment type="similarity">
    <text evidence="3 11">Belongs to the TrpB family.</text>
</comment>
<dbReference type="GO" id="GO:0004834">
    <property type="term" value="F:tryptophan synthase activity"/>
    <property type="evidence" value="ECO:0007669"/>
    <property type="project" value="UniProtKB-UniRule"/>
</dbReference>
<keyword evidence="9 11" id="KW-0456">Lyase</keyword>
<evidence type="ECO:0000256" key="4">
    <source>
        <dbReference type="ARBA" id="ARBA00011270"/>
    </source>
</evidence>
<organism evidence="13 14">
    <name type="scientific">Chryseobacterium aquaticum</name>
    <dbReference type="NCBI Taxonomy" id="452084"/>
    <lineage>
        <taxon>Bacteria</taxon>
        <taxon>Pseudomonadati</taxon>
        <taxon>Bacteroidota</taxon>
        <taxon>Flavobacteriia</taxon>
        <taxon>Flavobacteriales</taxon>
        <taxon>Weeksellaceae</taxon>
        <taxon>Chryseobacterium group</taxon>
        <taxon>Chryseobacterium</taxon>
    </lineage>
</organism>
<evidence type="ECO:0000256" key="2">
    <source>
        <dbReference type="ARBA" id="ARBA00004733"/>
    </source>
</evidence>
<keyword evidence="14" id="KW-1185">Reference proteome</keyword>
<dbReference type="STRING" id="452084.AR438_12730"/>
<evidence type="ECO:0000256" key="11">
    <source>
        <dbReference type="HAMAP-Rule" id="MF_00133"/>
    </source>
</evidence>
<dbReference type="PANTHER" id="PTHR48077">
    <property type="entry name" value="TRYPTOPHAN SYNTHASE-RELATED"/>
    <property type="match status" value="1"/>
</dbReference>
<evidence type="ECO:0000256" key="3">
    <source>
        <dbReference type="ARBA" id="ARBA00009982"/>
    </source>
</evidence>
<dbReference type="PROSITE" id="PS00168">
    <property type="entry name" value="TRP_SYNTHASE_BETA"/>
    <property type="match status" value="1"/>
</dbReference>
<protein>
    <recommendedName>
        <fullName evidence="11">Tryptophan synthase beta chain</fullName>
        <ecNumber evidence="11">4.2.1.20</ecNumber>
    </recommendedName>
</protein>
<evidence type="ECO:0000256" key="5">
    <source>
        <dbReference type="ARBA" id="ARBA00022605"/>
    </source>
</evidence>
<dbReference type="UniPathway" id="UPA00035">
    <property type="reaction ID" value="UER00044"/>
</dbReference>
<proteinExistence type="inferred from homology"/>
<evidence type="ECO:0000256" key="9">
    <source>
        <dbReference type="ARBA" id="ARBA00023239"/>
    </source>
</evidence>
<dbReference type="EMBL" id="LLYZ01000007">
    <property type="protein sequence ID" value="KQK25167.1"/>
    <property type="molecule type" value="Genomic_DNA"/>
</dbReference>
<comment type="caution">
    <text evidence="13">The sequence shown here is derived from an EMBL/GenBank/DDBJ whole genome shotgun (WGS) entry which is preliminary data.</text>
</comment>
<dbReference type="NCBIfam" id="TIGR00263">
    <property type="entry name" value="trpB"/>
    <property type="match status" value="1"/>
</dbReference>
<dbReference type="GO" id="GO:0005737">
    <property type="term" value="C:cytoplasm"/>
    <property type="evidence" value="ECO:0007669"/>
    <property type="project" value="TreeGrafter"/>
</dbReference>
<reference evidence="13 14" key="1">
    <citation type="submission" date="2015-10" db="EMBL/GenBank/DDBJ databases">
        <title>Chryseobacterium aquaticum genome.</title>
        <authorList>
            <person name="Newman J.D."/>
            <person name="Ferguson M.B."/>
            <person name="Miller J.R."/>
        </authorList>
    </citation>
    <scope>NUCLEOTIDE SEQUENCE [LARGE SCALE GENOMIC DNA]</scope>
    <source>
        <strain evidence="13 14">KCTC 12483</strain>
    </source>
</reference>
<dbReference type="InterPro" id="IPR001926">
    <property type="entry name" value="TrpB-like_PALP"/>
</dbReference>
<evidence type="ECO:0000256" key="7">
    <source>
        <dbReference type="ARBA" id="ARBA00022898"/>
    </source>
</evidence>
<dbReference type="EC" id="4.2.1.20" evidence="11"/>
<keyword evidence="5 11" id="KW-0028">Amino-acid biosynthesis</keyword>
<evidence type="ECO:0000256" key="6">
    <source>
        <dbReference type="ARBA" id="ARBA00022822"/>
    </source>
</evidence>
<dbReference type="InterPro" id="IPR036052">
    <property type="entry name" value="TrpB-like_PALP_sf"/>
</dbReference>
<comment type="catalytic activity">
    <reaction evidence="10 11">
        <text>(1S,2R)-1-C-(indol-3-yl)glycerol 3-phosphate + L-serine = D-glyceraldehyde 3-phosphate + L-tryptophan + H2O</text>
        <dbReference type="Rhea" id="RHEA:10532"/>
        <dbReference type="ChEBI" id="CHEBI:15377"/>
        <dbReference type="ChEBI" id="CHEBI:33384"/>
        <dbReference type="ChEBI" id="CHEBI:57912"/>
        <dbReference type="ChEBI" id="CHEBI:58866"/>
        <dbReference type="ChEBI" id="CHEBI:59776"/>
        <dbReference type="EC" id="4.2.1.20"/>
    </reaction>
</comment>
<evidence type="ECO:0000256" key="1">
    <source>
        <dbReference type="ARBA" id="ARBA00001933"/>
    </source>
</evidence>
<evidence type="ECO:0000256" key="8">
    <source>
        <dbReference type="ARBA" id="ARBA00023141"/>
    </source>
</evidence>
<comment type="function">
    <text evidence="11">The beta subunit is responsible for the synthesis of L-tryptophan from indole and L-serine.</text>
</comment>
<name>A0A0Q3HR15_9FLAO</name>
<feature type="domain" description="Tryptophan synthase beta chain-like PALP" evidence="12">
    <location>
        <begin position="59"/>
        <end position="380"/>
    </location>
</feature>
<dbReference type="PIRSF" id="PIRSF001413">
    <property type="entry name" value="Trp_syn_beta"/>
    <property type="match status" value="1"/>
</dbReference>
<dbReference type="InterPro" id="IPR006653">
    <property type="entry name" value="Trp_synth_b_CS"/>
</dbReference>
<dbReference type="AlphaFoldDB" id="A0A0Q3HR15"/>
<keyword evidence="7 11" id="KW-0663">Pyridoxal phosphate</keyword>
<keyword evidence="6 11" id="KW-0822">Tryptophan biosynthesis</keyword>
<dbReference type="InterPro" id="IPR006654">
    <property type="entry name" value="Trp_synth_beta"/>
</dbReference>
<dbReference type="OrthoDB" id="9766131at2"/>
<sequence>MKNYKNPDQNGYYGEFGGAFVPEMLYPNVEELQNNYLEIIESEEFQKEYQDLLKNYVGRATPLYFTKNLSEKYNTKIYLKREDLNHTGAHKINNALGQVLLAKRLGKNRIIAETGAGQHGVATATACALLGLECIVYMGEVDIARQAPNVGRMKMLGATVIPATSGSKTLKDAVNEALRDWINNSTTTHYVIGSVVGPHPFPDLVARFQSVISKEIKEQLYEQIGRKNPDYVIACVGGGSNAAGTFYHFVDEKEVKIIAAEAGGLGVKSGKSAATTFLGTLGVLHGSKSLVMQTNDGQVIEPHSISAGLDYPGIGPFHANLFTQNRAEFFSITDEEALKSAFDLTKIEGIIPALESAHALAVLEKKKFNKNDIVVICLSGRGDKDMETYLKVLEDESPKIEV</sequence>
<dbReference type="FunFam" id="3.40.50.1100:FF:000001">
    <property type="entry name" value="Tryptophan synthase beta chain"/>
    <property type="match status" value="1"/>
</dbReference>
<dbReference type="Gene3D" id="3.40.50.1100">
    <property type="match status" value="2"/>
</dbReference>
<dbReference type="Pfam" id="PF00291">
    <property type="entry name" value="PALP"/>
    <property type="match status" value="1"/>
</dbReference>
<dbReference type="PANTHER" id="PTHR48077:SF3">
    <property type="entry name" value="TRYPTOPHAN SYNTHASE"/>
    <property type="match status" value="1"/>
</dbReference>